<dbReference type="EMBL" id="JAUSUT010000001">
    <property type="protein sequence ID" value="MDQ0383162.1"/>
    <property type="molecule type" value="Genomic_DNA"/>
</dbReference>
<dbReference type="InterPro" id="IPR046259">
    <property type="entry name" value="DUF6292"/>
</dbReference>
<reference evidence="2 3" key="1">
    <citation type="submission" date="2023-07" db="EMBL/GenBank/DDBJ databases">
        <title>Sequencing the genomes of 1000 actinobacteria strains.</title>
        <authorList>
            <person name="Klenk H.-P."/>
        </authorList>
    </citation>
    <scope>NUCLEOTIDE SEQUENCE [LARGE SCALE GENOMIC DNA]</scope>
    <source>
        <strain evidence="2 3">DSM 45805</strain>
    </source>
</reference>
<dbReference type="RefSeq" id="WP_306998961.1">
    <property type="nucleotide sequence ID" value="NZ_JAUSUT010000001.1"/>
</dbReference>
<dbReference type="Pfam" id="PF19809">
    <property type="entry name" value="DUF6292"/>
    <property type="match status" value="1"/>
</dbReference>
<organism evidence="2 3">
    <name type="scientific">Amycolatopsis thermophila</name>
    <dbReference type="NCBI Taxonomy" id="206084"/>
    <lineage>
        <taxon>Bacteria</taxon>
        <taxon>Bacillati</taxon>
        <taxon>Actinomycetota</taxon>
        <taxon>Actinomycetes</taxon>
        <taxon>Pseudonocardiales</taxon>
        <taxon>Pseudonocardiaceae</taxon>
        <taxon>Amycolatopsis</taxon>
    </lineage>
</organism>
<accession>A0ABU0F6D5</accession>
<dbReference type="Proteomes" id="UP001229651">
    <property type="component" value="Unassembled WGS sequence"/>
</dbReference>
<comment type="caution">
    <text evidence="2">The sequence shown here is derived from an EMBL/GenBank/DDBJ whole genome shotgun (WGS) entry which is preliminary data.</text>
</comment>
<evidence type="ECO:0000313" key="2">
    <source>
        <dbReference type="EMBL" id="MDQ0383162.1"/>
    </source>
</evidence>
<proteinExistence type="predicted"/>
<gene>
    <name evidence="2" type="ORF">FB470_007156</name>
</gene>
<protein>
    <recommendedName>
        <fullName evidence="1">DUF6292 domain-containing protein</fullName>
    </recommendedName>
</protein>
<evidence type="ECO:0000313" key="3">
    <source>
        <dbReference type="Proteomes" id="UP001229651"/>
    </source>
</evidence>
<name>A0ABU0F6D5_9PSEU</name>
<feature type="domain" description="DUF6292" evidence="1">
    <location>
        <begin position="18"/>
        <end position="104"/>
    </location>
</feature>
<sequence>MDDSSGGIPPLNRGLAGYLRAVAEAVGVPVEATSFEISDTATAYLGLTRRWTLRPGEDLMLVWSERDGWAVAVETVPGEAPVVLAYFAGDDVVPTPAAVARFVTEVIATGPSGAPRPDFPTTVAREELTERLAPYA</sequence>
<evidence type="ECO:0000259" key="1">
    <source>
        <dbReference type="Pfam" id="PF19809"/>
    </source>
</evidence>
<keyword evidence="3" id="KW-1185">Reference proteome</keyword>